<dbReference type="InterPro" id="IPR003594">
    <property type="entry name" value="HATPase_dom"/>
</dbReference>
<dbReference type="SUPFAM" id="SSF55874">
    <property type="entry name" value="ATPase domain of HSP90 chaperone/DNA topoisomerase II/histidine kinase"/>
    <property type="match status" value="1"/>
</dbReference>
<keyword evidence="4" id="KW-0808">Transferase</keyword>
<dbReference type="PROSITE" id="PS50851">
    <property type="entry name" value="CHEW"/>
    <property type="match status" value="1"/>
</dbReference>
<dbReference type="InterPro" id="IPR004358">
    <property type="entry name" value="Sig_transdc_His_kin-like_C"/>
</dbReference>
<dbReference type="InterPro" id="IPR001789">
    <property type="entry name" value="Sig_transdc_resp-reg_receiver"/>
</dbReference>
<dbReference type="InterPro" id="IPR036890">
    <property type="entry name" value="HATPase_C_sf"/>
</dbReference>
<dbReference type="PROSITE" id="PS50110">
    <property type="entry name" value="RESPONSE_REGULATORY"/>
    <property type="match status" value="1"/>
</dbReference>
<accession>A0ABQ4TKZ0</accession>
<protein>
    <recommendedName>
        <fullName evidence="2">histidine kinase</fullName>
        <ecNumber evidence="2">2.7.13.3</ecNumber>
    </recommendedName>
</protein>
<keyword evidence="6" id="KW-0902">Two-component regulatory system</keyword>
<feature type="modified residue" description="Phosphohistidine" evidence="7">
    <location>
        <position position="45"/>
    </location>
</feature>
<dbReference type="SUPFAM" id="SSF47226">
    <property type="entry name" value="Histidine-containing phosphotransfer domain, HPT domain"/>
    <property type="match status" value="1"/>
</dbReference>
<dbReference type="PANTHER" id="PTHR43395">
    <property type="entry name" value="SENSOR HISTIDINE KINASE CHEA"/>
    <property type="match status" value="1"/>
</dbReference>
<dbReference type="SMART" id="SM00073">
    <property type="entry name" value="HPT"/>
    <property type="match status" value="1"/>
</dbReference>
<dbReference type="PANTHER" id="PTHR43395:SF1">
    <property type="entry name" value="CHEMOTAXIS PROTEIN CHEA"/>
    <property type="match status" value="1"/>
</dbReference>
<evidence type="ECO:0000256" key="7">
    <source>
        <dbReference type="PROSITE-ProRule" id="PRU00110"/>
    </source>
</evidence>
<dbReference type="Proteomes" id="UP001055101">
    <property type="component" value="Unassembled WGS sequence"/>
</dbReference>
<dbReference type="SUPFAM" id="SSF52172">
    <property type="entry name" value="CheY-like"/>
    <property type="match status" value="1"/>
</dbReference>
<feature type="modified residue" description="4-aspartylphosphate" evidence="8">
    <location>
        <position position="676"/>
    </location>
</feature>
<gene>
    <name evidence="12" type="primary">rcsC_8</name>
    <name evidence="12" type="ORF">EKPJFOCH_0964</name>
</gene>
<keyword evidence="3 8" id="KW-0597">Phosphoprotein</keyword>
<dbReference type="Gene3D" id="3.40.50.2300">
    <property type="match status" value="1"/>
</dbReference>
<dbReference type="InterPro" id="IPR008207">
    <property type="entry name" value="Sig_transdc_His_kin_Hpt_dom"/>
</dbReference>
<dbReference type="PROSITE" id="PS50894">
    <property type="entry name" value="HPT"/>
    <property type="match status" value="1"/>
</dbReference>
<evidence type="ECO:0000256" key="2">
    <source>
        <dbReference type="ARBA" id="ARBA00012438"/>
    </source>
</evidence>
<keyword evidence="5 12" id="KW-0418">Kinase</keyword>
<comment type="caution">
    <text evidence="12">The sequence shown here is derived from an EMBL/GenBank/DDBJ whole genome shotgun (WGS) entry which is preliminary data.</text>
</comment>
<evidence type="ECO:0000259" key="9">
    <source>
        <dbReference type="PROSITE" id="PS50110"/>
    </source>
</evidence>
<dbReference type="Pfam" id="PF01627">
    <property type="entry name" value="Hpt"/>
    <property type="match status" value="1"/>
</dbReference>
<evidence type="ECO:0000256" key="5">
    <source>
        <dbReference type="ARBA" id="ARBA00022777"/>
    </source>
</evidence>
<evidence type="ECO:0000313" key="13">
    <source>
        <dbReference type="Proteomes" id="UP001055101"/>
    </source>
</evidence>
<keyword evidence="13" id="KW-1185">Reference proteome</keyword>
<reference evidence="12" key="1">
    <citation type="journal article" date="2021" name="Front. Microbiol.">
        <title>Comprehensive Comparative Genomics and Phenotyping of Methylobacterium Species.</title>
        <authorList>
            <person name="Alessa O."/>
            <person name="Ogura Y."/>
            <person name="Fujitani Y."/>
            <person name="Takami H."/>
            <person name="Hayashi T."/>
            <person name="Sahin N."/>
            <person name="Tani A."/>
        </authorList>
    </citation>
    <scope>NUCLEOTIDE SEQUENCE</scope>
    <source>
        <strain evidence="12">DSM 23674</strain>
    </source>
</reference>
<evidence type="ECO:0000256" key="8">
    <source>
        <dbReference type="PROSITE-ProRule" id="PRU00169"/>
    </source>
</evidence>
<name>A0ABQ4TKZ0_9HYPH</name>
<sequence>MDIRQQLLAAFEAEHREHLDAIRSGLAAAADGRPADWNDIFRRAHSLKGASRAVDLPPVEAVAHRLESLFERIKGGERSLDRDTLAAIHLALDRIEAFVAEMKDGAPVMPADALSALDRCLAGSPAEPAVVEPPPPAVAVSPPSAELSLEPAADTARQTVLRVPAAAVEALTGATHGLANALSDQAAIGDGLAGLAATAAGLRKRVEAMRSESRARDPERARADLGEVEAALSALMRDALDLGRRHRSGVAAIDTASARIREESERLALVPAETAFGGFARALREMARADGREVDVTVRGLDLPVDRGMLQALRDPVLHVLRNALGHGAEPPETRQRAGKPAALAILFEVEVRGSRLVIGVHDDGRGPDLLAIETRGRERDLLAPGDEPDPERLLSLVFEPGFSTAAGVDTLSGRGIGLAVVAEAARSMQGSVRLLPRTPHGASLIMNLPLSAARRPLLLVKVGDATFALPSASAEALLRLAPGDLDTVAGRPVARVRVREGGSDSALTLPVAKLGDLIGASAPEDDAEPSAHVILLRSGGRRCLLRVDALQDVRTLLVLPAPAIGADPGLIVGTVVLGSETPVLVLDPDGLIARAETPALRPRAFGPKAYPAGHGTMPEARRSTILVVDDSITTRTLEKSILEAAGYRVVVCVDGQDALDRLRAEIEPVDLVLADVEMPRLDGFGLVKALRAETAFATLPVILMTSRGASEDVARGLELGADAYLTKQRFDQRELLDTIGQLL</sequence>
<dbReference type="InterPro" id="IPR036641">
    <property type="entry name" value="HPT_dom_sf"/>
</dbReference>
<evidence type="ECO:0000259" key="10">
    <source>
        <dbReference type="PROSITE" id="PS50851"/>
    </source>
</evidence>
<dbReference type="InterPro" id="IPR011006">
    <property type="entry name" value="CheY-like_superfamily"/>
</dbReference>
<dbReference type="Pfam" id="PF02518">
    <property type="entry name" value="HATPase_c"/>
    <property type="match status" value="1"/>
</dbReference>
<evidence type="ECO:0000259" key="11">
    <source>
        <dbReference type="PROSITE" id="PS50894"/>
    </source>
</evidence>
<dbReference type="InterPro" id="IPR051315">
    <property type="entry name" value="Bact_Chemotaxis_CheA"/>
</dbReference>
<dbReference type="SMART" id="SM00260">
    <property type="entry name" value="CheW"/>
    <property type="match status" value="1"/>
</dbReference>
<proteinExistence type="predicted"/>
<dbReference type="RefSeq" id="WP_147818276.1">
    <property type="nucleotide sequence ID" value="NZ_BPRA01000004.1"/>
</dbReference>
<evidence type="ECO:0000313" key="12">
    <source>
        <dbReference type="EMBL" id="GJE54488.1"/>
    </source>
</evidence>
<feature type="domain" description="Response regulatory" evidence="9">
    <location>
        <begin position="625"/>
        <end position="743"/>
    </location>
</feature>
<evidence type="ECO:0000256" key="1">
    <source>
        <dbReference type="ARBA" id="ARBA00000085"/>
    </source>
</evidence>
<dbReference type="EC" id="2.7.13.3" evidence="2"/>
<dbReference type="GO" id="GO:0016301">
    <property type="term" value="F:kinase activity"/>
    <property type="evidence" value="ECO:0007669"/>
    <property type="project" value="UniProtKB-KW"/>
</dbReference>
<dbReference type="PRINTS" id="PR00344">
    <property type="entry name" value="BCTRLSENSOR"/>
</dbReference>
<dbReference type="EMBL" id="BPRA01000004">
    <property type="protein sequence ID" value="GJE54488.1"/>
    <property type="molecule type" value="Genomic_DNA"/>
</dbReference>
<comment type="catalytic activity">
    <reaction evidence="1">
        <text>ATP + protein L-histidine = ADP + protein N-phospho-L-histidine.</text>
        <dbReference type="EC" id="2.7.13.3"/>
    </reaction>
</comment>
<dbReference type="SMART" id="SM00387">
    <property type="entry name" value="HATPase_c"/>
    <property type="match status" value="1"/>
</dbReference>
<dbReference type="Pfam" id="PF00072">
    <property type="entry name" value="Response_reg"/>
    <property type="match status" value="1"/>
</dbReference>
<feature type="domain" description="HPt" evidence="11">
    <location>
        <begin position="1"/>
        <end position="102"/>
    </location>
</feature>
<dbReference type="Gene3D" id="1.20.120.160">
    <property type="entry name" value="HPT domain"/>
    <property type="match status" value="1"/>
</dbReference>
<dbReference type="InterPro" id="IPR036061">
    <property type="entry name" value="CheW-like_dom_sf"/>
</dbReference>
<evidence type="ECO:0000256" key="4">
    <source>
        <dbReference type="ARBA" id="ARBA00022679"/>
    </source>
</evidence>
<feature type="domain" description="CheW-like" evidence="10">
    <location>
        <begin position="455"/>
        <end position="598"/>
    </location>
</feature>
<dbReference type="Gene3D" id="3.30.565.10">
    <property type="entry name" value="Histidine kinase-like ATPase, C-terminal domain"/>
    <property type="match status" value="1"/>
</dbReference>
<evidence type="ECO:0000256" key="3">
    <source>
        <dbReference type="ARBA" id="ARBA00022553"/>
    </source>
</evidence>
<dbReference type="SMART" id="SM00448">
    <property type="entry name" value="REC"/>
    <property type="match status" value="1"/>
</dbReference>
<dbReference type="Pfam" id="PF01584">
    <property type="entry name" value="CheW"/>
    <property type="match status" value="1"/>
</dbReference>
<dbReference type="CDD" id="cd00088">
    <property type="entry name" value="HPT"/>
    <property type="match status" value="1"/>
</dbReference>
<organism evidence="12 13">
    <name type="scientific">Methylobacterium thuringiense</name>
    <dbReference type="NCBI Taxonomy" id="1003091"/>
    <lineage>
        <taxon>Bacteria</taxon>
        <taxon>Pseudomonadati</taxon>
        <taxon>Pseudomonadota</taxon>
        <taxon>Alphaproteobacteria</taxon>
        <taxon>Hyphomicrobiales</taxon>
        <taxon>Methylobacteriaceae</taxon>
        <taxon>Methylobacterium</taxon>
    </lineage>
</organism>
<dbReference type="SUPFAM" id="SSF50341">
    <property type="entry name" value="CheW-like"/>
    <property type="match status" value="1"/>
</dbReference>
<reference evidence="12" key="2">
    <citation type="submission" date="2021-08" db="EMBL/GenBank/DDBJ databases">
        <authorList>
            <person name="Tani A."/>
            <person name="Ola A."/>
            <person name="Ogura Y."/>
            <person name="Katsura K."/>
            <person name="Hayashi T."/>
        </authorList>
    </citation>
    <scope>NUCLEOTIDE SEQUENCE</scope>
    <source>
        <strain evidence="12">DSM 23674</strain>
    </source>
</reference>
<dbReference type="InterPro" id="IPR002545">
    <property type="entry name" value="CheW-lke_dom"/>
</dbReference>
<evidence type="ECO:0000256" key="6">
    <source>
        <dbReference type="ARBA" id="ARBA00023012"/>
    </source>
</evidence>